<sequence>MARTNAALVEAIIDVESGIDLTPFIDAANSMVTYLCTGDQVDSEYPESQLIMIETWLAAHFYCMYDPRASEEKAGDVRARYETKIERGLDLSKYGQMAMQLDYQGSLSANNEAIKNGNAGNTVGVTWLGTPPEDID</sequence>
<organism evidence="1">
    <name type="scientific">marine sediment metagenome</name>
    <dbReference type="NCBI Taxonomy" id="412755"/>
    <lineage>
        <taxon>unclassified sequences</taxon>
        <taxon>metagenomes</taxon>
        <taxon>ecological metagenomes</taxon>
    </lineage>
</organism>
<dbReference type="EMBL" id="BARS01030912">
    <property type="protein sequence ID" value="GAG26823.1"/>
    <property type="molecule type" value="Genomic_DNA"/>
</dbReference>
<protein>
    <submittedName>
        <fullName evidence="1">Uncharacterized protein</fullName>
    </submittedName>
</protein>
<proteinExistence type="predicted"/>
<gene>
    <name evidence="1" type="ORF">S01H1_48147</name>
</gene>
<reference evidence="1" key="1">
    <citation type="journal article" date="2014" name="Front. Microbiol.">
        <title>High frequency of phylogenetically diverse reductive dehalogenase-homologous genes in deep subseafloor sedimentary metagenomes.</title>
        <authorList>
            <person name="Kawai M."/>
            <person name="Futagami T."/>
            <person name="Toyoda A."/>
            <person name="Takaki Y."/>
            <person name="Nishi S."/>
            <person name="Hori S."/>
            <person name="Arai W."/>
            <person name="Tsubouchi T."/>
            <person name="Morono Y."/>
            <person name="Uchiyama I."/>
            <person name="Ito T."/>
            <person name="Fujiyama A."/>
            <person name="Inagaki F."/>
            <person name="Takami H."/>
        </authorList>
    </citation>
    <scope>NUCLEOTIDE SEQUENCE</scope>
    <source>
        <strain evidence="1">Expedition CK06-06</strain>
    </source>
</reference>
<dbReference type="AlphaFoldDB" id="X0WQK9"/>
<accession>X0WQK9</accession>
<name>X0WQK9_9ZZZZ</name>
<evidence type="ECO:0000313" key="1">
    <source>
        <dbReference type="EMBL" id="GAG26823.1"/>
    </source>
</evidence>
<comment type="caution">
    <text evidence="1">The sequence shown here is derived from an EMBL/GenBank/DDBJ whole genome shotgun (WGS) entry which is preliminary data.</text>
</comment>